<protein>
    <submittedName>
        <fullName evidence="2">Type VI secretion system tip protein VgrG</fullName>
    </submittedName>
</protein>
<evidence type="ECO:0000313" key="3">
    <source>
        <dbReference type="Proteomes" id="UP000649799"/>
    </source>
</evidence>
<keyword evidence="3" id="KW-1185">Reference proteome</keyword>
<comment type="caution">
    <text evidence="2">The sequence shown here is derived from an EMBL/GenBank/DDBJ whole genome shotgun (WGS) entry which is preliminary data.</text>
</comment>
<dbReference type="SUPFAM" id="SSF69255">
    <property type="entry name" value="gp5 N-terminal domain-like"/>
    <property type="match status" value="1"/>
</dbReference>
<dbReference type="SUPFAM" id="SSF69279">
    <property type="entry name" value="Phage tail proteins"/>
    <property type="match status" value="2"/>
</dbReference>
<dbReference type="Gene3D" id="4.10.220.110">
    <property type="match status" value="1"/>
</dbReference>
<dbReference type="NCBIfam" id="TIGR01646">
    <property type="entry name" value="vgr_GE"/>
    <property type="match status" value="1"/>
</dbReference>
<evidence type="ECO:0000259" key="1">
    <source>
        <dbReference type="Pfam" id="PF04717"/>
    </source>
</evidence>
<dbReference type="Gene3D" id="2.40.50.230">
    <property type="entry name" value="Gp5 N-terminal domain"/>
    <property type="match status" value="1"/>
</dbReference>
<dbReference type="InterPro" id="IPR006531">
    <property type="entry name" value="Gp5/Vgr_OB"/>
</dbReference>
<dbReference type="SUPFAM" id="SSF69349">
    <property type="entry name" value="Phage fibre proteins"/>
    <property type="match status" value="1"/>
</dbReference>
<dbReference type="Gene3D" id="3.55.50.10">
    <property type="entry name" value="Baseplate protein-like domains"/>
    <property type="match status" value="1"/>
</dbReference>
<dbReference type="Pfam" id="PF04717">
    <property type="entry name" value="Phage_base_V"/>
    <property type="match status" value="1"/>
</dbReference>
<reference evidence="2 3" key="1">
    <citation type="submission" date="2020-03" db="EMBL/GenBank/DDBJ databases">
        <title>Cyclobacterium plantarum sp. nov., a marine bacterium isolated from a coastal-marine wetland.</title>
        <authorList>
            <person name="Sanchez-Porro C."/>
            <person name="Ventosa A."/>
            <person name="Amoozegar M."/>
        </authorList>
    </citation>
    <scope>NUCLEOTIDE SEQUENCE [LARGE SCALE GENOMIC DNA]</scope>
    <source>
        <strain evidence="2 3">GBPx2</strain>
    </source>
</reference>
<gene>
    <name evidence="2" type="primary">vgrG</name>
    <name evidence="2" type="ORF">G9Q97_16925</name>
</gene>
<name>A0ABX0HAV4_9BACT</name>
<organism evidence="2 3">
    <name type="scientific">Cyclobacterium plantarum</name>
    <dbReference type="NCBI Taxonomy" id="2716263"/>
    <lineage>
        <taxon>Bacteria</taxon>
        <taxon>Pseudomonadati</taxon>
        <taxon>Bacteroidota</taxon>
        <taxon>Cytophagia</taxon>
        <taxon>Cytophagales</taxon>
        <taxon>Cyclobacteriaceae</taxon>
        <taxon>Cyclobacterium</taxon>
    </lineage>
</organism>
<dbReference type="RefSeq" id="WP_166148943.1">
    <property type="nucleotide sequence ID" value="NZ_JAANYN010000007.1"/>
</dbReference>
<dbReference type="InterPro" id="IPR037026">
    <property type="entry name" value="Vgr_OB-fold_dom_sf"/>
</dbReference>
<proteinExistence type="predicted"/>
<accession>A0ABX0HAV4</accession>
<dbReference type="Proteomes" id="UP000649799">
    <property type="component" value="Unassembled WGS sequence"/>
</dbReference>
<dbReference type="Gene3D" id="2.30.110.50">
    <property type="match status" value="1"/>
</dbReference>
<dbReference type="EMBL" id="JAANYN010000007">
    <property type="protein sequence ID" value="NHE58495.1"/>
    <property type="molecule type" value="Genomic_DNA"/>
</dbReference>
<feature type="domain" description="Gp5/Type VI secretion system Vgr protein OB-fold" evidence="1">
    <location>
        <begin position="366"/>
        <end position="439"/>
    </location>
</feature>
<dbReference type="InterPro" id="IPR006533">
    <property type="entry name" value="T6SS_Vgr_RhsGE"/>
</dbReference>
<sequence>MAQFVITGIEIDGKPLKQFSSLSLSQEISAHHTFSLVCPSEAVDGAKGAVFEKSKNWVGASILIQVKAIGLAGSLEFAGLVTQVEASRFAGHAGDLILSGFGPTILMDNGPHCQTWEKKGIKDIAEEVLQPFPKNLLKTQLDPAFSDKLSYTVQYRETAWQFLLRLCAEHGEWLYYEGAKLVLGLEKKDSINLVYGNSLNRFNMAMQVKPASFKMMAYDYINHEVYNGSPNGTADKAGLSDLGKHALQKSEAFYTDQPKQWHNQFLTSKKQLDDRIATRAATQSSNMVRINGNSNHPGVQVGATIKVGGKNVFSLTDESFGEYTVISVNHHCDGQGNYSNDFTAIPATVKMPPETNCTEPYCETQSALVTDNHDEKGLGRVRVKFHWMEGNEKSPWLRVTSPHAGEGKGIFLMPEVGEEVIVGFEGDNPTKPYVIGSVYHGKAKCTFSNGGNDVKAFQSKSGNKLVLNDKDKSVMIEDAEGNKVMIDGKGNISISSSESIKLSCGDAILEMKKDGTVSITGKKAVEIKSDSLIKAEAKTVEAKADQELKVNGGAKISMNSPEIEQTADVAFKVSGKMVTVEGAMMTDIKGGMVQLNC</sequence>
<evidence type="ECO:0000313" key="2">
    <source>
        <dbReference type="EMBL" id="NHE58495.1"/>
    </source>
</evidence>
<dbReference type="Pfam" id="PF05954">
    <property type="entry name" value="Phage_GPD"/>
    <property type="match status" value="1"/>
</dbReference>